<proteinExistence type="predicted"/>
<gene>
    <name evidence="1" type="ORF">APZ42_021595</name>
</gene>
<dbReference type="AlphaFoldDB" id="A0A0P5YPQ7"/>
<organism evidence="1 2">
    <name type="scientific">Daphnia magna</name>
    <dbReference type="NCBI Taxonomy" id="35525"/>
    <lineage>
        <taxon>Eukaryota</taxon>
        <taxon>Metazoa</taxon>
        <taxon>Ecdysozoa</taxon>
        <taxon>Arthropoda</taxon>
        <taxon>Crustacea</taxon>
        <taxon>Branchiopoda</taxon>
        <taxon>Diplostraca</taxon>
        <taxon>Cladocera</taxon>
        <taxon>Anomopoda</taxon>
        <taxon>Daphniidae</taxon>
        <taxon>Daphnia</taxon>
    </lineage>
</organism>
<accession>A0A0P5YPQ7</accession>
<dbReference type="EMBL" id="LRGB01001229">
    <property type="protein sequence ID" value="KZS13315.1"/>
    <property type="molecule type" value="Genomic_DNA"/>
</dbReference>
<evidence type="ECO:0000313" key="1">
    <source>
        <dbReference type="EMBL" id="KZS13315.1"/>
    </source>
</evidence>
<reference evidence="1 2" key="1">
    <citation type="submission" date="2016-03" db="EMBL/GenBank/DDBJ databases">
        <title>EvidentialGene: Evidence-directed Construction of Genes on Genomes.</title>
        <authorList>
            <person name="Gilbert D.G."/>
            <person name="Choi J.-H."/>
            <person name="Mockaitis K."/>
            <person name="Colbourne J."/>
            <person name="Pfrender M."/>
        </authorList>
    </citation>
    <scope>NUCLEOTIDE SEQUENCE [LARGE SCALE GENOMIC DNA]</scope>
    <source>
        <strain evidence="1 2">Xinb3</strain>
        <tissue evidence="1">Complete organism</tissue>
    </source>
</reference>
<comment type="caution">
    <text evidence="1">The sequence shown here is derived from an EMBL/GenBank/DDBJ whole genome shotgun (WGS) entry which is preliminary data.</text>
</comment>
<protein>
    <submittedName>
        <fullName evidence="1">Uncharacterized protein</fullName>
    </submittedName>
</protein>
<sequence length="64" mass="7432">MQKNVLWELESVVCLPNKAVSFAIDHFPPSTELRTWMTGKQNCLISHPVNFQLRQKCVLAWFSI</sequence>
<keyword evidence="2" id="KW-1185">Reference proteome</keyword>
<name>A0A0P5YPQ7_9CRUS</name>
<dbReference type="Proteomes" id="UP000076858">
    <property type="component" value="Unassembled WGS sequence"/>
</dbReference>
<evidence type="ECO:0000313" key="2">
    <source>
        <dbReference type="Proteomes" id="UP000076858"/>
    </source>
</evidence>